<dbReference type="Pfam" id="PF07734">
    <property type="entry name" value="FBA_1"/>
    <property type="match status" value="1"/>
</dbReference>
<dbReference type="KEGG" id="cam:101496322"/>
<organism evidence="2 4">
    <name type="scientific">Cicer arietinum</name>
    <name type="common">Chickpea</name>
    <name type="synonym">Garbanzo</name>
    <dbReference type="NCBI Taxonomy" id="3827"/>
    <lineage>
        <taxon>Eukaryota</taxon>
        <taxon>Viridiplantae</taxon>
        <taxon>Streptophyta</taxon>
        <taxon>Embryophyta</taxon>
        <taxon>Tracheophyta</taxon>
        <taxon>Spermatophyta</taxon>
        <taxon>Magnoliopsida</taxon>
        <taxon>eudicotyledons</taxon>
        <taxon>Gunneridae</taxon>
        <taxon>Pentapetalae</taxon>
        <taxon>rosids</taxon>
        <taxon>fabids</taxon>
        <taxon>Fabales</taxon>
        <taxon>Fabaceae</taxon>
        <taxon>Papilionoideae</taxon>
        <taxon>50 kb inversion clade</taxon>
        <taxon>NPAAA clade</taxon>
        <taxon>Hologalegina</taxon>
        <taxon>IRL clade</taxon>
        <taxon>Cicereae</taxon>
        <taxon>Cicer</taxon>
    </lineage>
</organism>
<dbReference type="Pfam" id="PF00646">
    <property type="entry name" value="F-box"/>
    <property type="match status" value="1"/>
</dbReference>
<dbReference type="InterPro" id="IPR017451">
    <property type="entry name" value="F-box-assoc_interact_dom"/>
</dbReference>
<dbReference type="SMART" id="SM00256">
    <property type="entry name" value="FBOX"/>
    <property type="match status" value="1"/>
</dbReference>
<reference evidence="3 4" key="2">
    <citation type="submission" date="2025-04" db="UniProtKB">
        <authorList>
            <consortium name="RefSeq"/>
        </authorList>
    </citation>
    <scope>IDENTIFICATION</scope>
    <source>
        <tissue evidence="3 4">Etiolated seedlings</tissue>
    </source>
</reference>
<dbReference type="SUPFAM" id="SSF81383">
    <property type="entry name" value="F-box domain"/>
    <property type="match status" value="1"/>
</dbReference>
<evidence type="ECO:0000313" key="3">
    <source>
        <dbReference type="RefSeq" id="XP_004498527.1"/>
    </source>
</evidence>
<dbReference type="PANTHER" id="PTHR31672:SF13">
    <property type="entry name" value="F-BOX PROTEIN CPR30-LIKE"/>
    <property type="match status" value="1"/>
</dbReference>
<name>A0A1S2Y454_CICAR</name>
<evidence type="ECO:0000313" key="2">
    <source>
        <dbReference type="Proteomes" id="UP000087171"/>
    </source>
</evidence>
<accession>A0A1S2Y454</accession>
<dbReference type="OrthoDB" id="1555129at2759"/>
<proteinExistence type="predicted"/>
<dbReference type="InterPro" id="IPR006527">
    <property type="entry name" value="F-box-assoc_dom_typ1"/>
</dbReference>
<sequence length="395" mass="45970">MAMSNEKVSNHIPNDLVFSIMSKLPLKSLYRFKCVHKSWAILFENPNFMNIYRKNFILKNHSYYDDTCLLLKHMVLDFESHCVLHLCSGERLNSKVKLDWPPPFQKDDRDINILGSGINGILCLYDEGISSRVVLWNPAIDEFKVIPPSPVESLPHYVICEVQHHGFGYDSIGDDYKVIRYVKFHSYLHYFSSDRKNFPWLNVVYDPLWEIYSLKSNSWKKLDLDITTLHRSPLSVIEQVYMDGVCHWLGGNETYADEAYLVSFDLGNEEFFLTPTPSYTDDSFNFKLVENRLMLFNGSIALISNFLQMADLYISILGEIGAKESWIKLFIVVPFLFLGYPIGTGMNSDILFVKDDEEVVRYDLNTYEIQELGINGRFLYYQTILYKKNLFSIAE</sequence>
<dbReference type="NCBIfam" id="TIGR01640">
    <property type="entry name" value="F_box_assoc_1"/>
    <property type="match status" value="1"/>
</dbReference>
<dbReference type="AlphaFoldDB" id="A0A1S2Y454"/>
<gene>
    <name evidence="4" type="primary">LOC101496650</name>
    <name evidence="3" type="synonym">LOC101496322</name>
</gene>
<dbReference type="Proteomes" id="UP000087171">
    <property type="component" value="Chromosome Ca4"/>
</dbReference>
<dbReference type="RefSeq" id="XP_004498527.1">
    <property type="nucleotide sequence ID" value="XM_004498470.2"/>
</dbReference>
<evidence type="ECO:0000259" key="1">
    <source>
        <dbReference type="SMART" id="SM00256"/>
    </source>
</evidence>
<dbReference type="InterPro" id="IPR001810">
    <property type="entry name" value="F-box_dom"/>
</dbReference>
<dbReference type="STRING" id="3827.A0A1S2Y454"/>
<dbReference type="PANTHER" id="PTHR31672">
    <property type="entry name" value="BNACNNG10540D PROTEIN"/>
    <property type="match status" value="1"/>
</dbReference>
<keyword evidence="2" id="KW-1185">Reference proteome</keyword>
<reference evidence="2" key="1">
    <citation type="journal article" date="2013" name="Nat. Biotechnol.">
        <title>Draft genome sequence of chickpea (Cicer arietinum) provides a resource for trait improvement.</title>
        <authorList>
            <person name="Varshney R.K."/>
            <person name="Song C."/>
            <person name="Saxena R.K."/>
            <person name="Azam S."/>
            <person name="Yu S."/>
            <person name="Sharpe A.G."/>
            <person name="Cannon S."/>
            <person name="Baek J."/>
            <person name="Rosen B.D."/>
            <person name="Tar'an B."/>
            <person name="Millan T."/>
            <person name="Zhang X."/>
            <person name="Ramsay L.D."/>
            <person name="Iwata A."/>
            <person name="Wang Y."/>
            <person name="Nelson W."/>
            <person name="Farmer A.D."/>
            <person name="Gaur P.M."/>
            <person name="Soderlund C."/>
            <person name="Penmetsa R.V."/>
            <person name="Xu C."/>
            <person name="Bharti A.K."/>
            <person name="He W."/>
            <person name="Winter P."/>
            <person name="Zhao S."/>
            <person name="Hane J.K."/>
            <person name="Carrasquilla-Garcia N."/>
            <person name="Condie J.A."/>
            <person name="Upadhyaya H.D."/>
            <person name="Luo M.C."/>
            <person name="Thudi M."/>
            <person name="Gowda C.L."/>
            <person name="Singh N.P."/>
            <person name="Lichtenzveig J."/>
            <person name="Gali K.K."/>
            <person name="Rubio J."/>
            <person name="Nadarajan N."/>
            <person name="Dolezel J."/>
            <person name="Bansal K.C."/>
            <person name="Xu X."/>
            <person name="Edwards D."/>
            <person name="Zhang G."/>
            <person name="Kahl G."/>
            <person name="Gil J."/>
            <person name="Singh K.B."/>
            <person name="Datta S.K."/>
            <person name="Jackson S.A."/>
            <person name="Wang J."/>
            <person name="Cook D.R."/>
        </authorList>
    </citation>
    <scope>NUCLEOTIDE SEQUENCE [LARGE SCALE GENOMIC DNA]</scope>
    <source>
        <strain evidence="2">cv. CDC Frontier</strain>
    </source>
</reference>
<dbReference type="RefSeq" id="XP_004498528.1">
    <property type="nucleotide sequence ID" value="XM_004498471.2"/>
</dbReference>
<dbReference type="GeneID" id="101496650"/>
<dbReference type="InterPro" id="IPR050796">
    <property type="entry name" value="SCF_F-box_component"/>
</dbReference>
<protein>
    <submittedName>
        <fullName evidence="3 4">F-box/kelch-repeat protein At3g06240-like</fullName>
    </submittedName>
</protein>
<dbReference type="InterPro" id="IPR036047">
    <property type="entry name" value="F-box-like_dom_sf"/>
</dbReference>
<dbReference type="GeneID" id="101496322"/>
<feature type="domain" description="F-box" evidence="1">
    <location>
        <begin position="12"/>
        <end position="52"/>
    </location>
</feature>
<dbReference type="PaxDb" id="3827-XP_004498527.1"/>
<evidence type="ECO:0000313" key="4">
    <source>
        <dbReference type="RefSeq" id="XP_004498528.1"/>
    </source>
</evidence>
<dbReference type="KEGG" id="cam:101496650"/>